<name>A0A1M5CY92_9CLOT</name>
<keyword evidence="4" id="KW-1185">Reference proteome</keyword>
<dbReference type="RefSeq" id="WP_072854847.1">
    <property type="nucleotide sequence ID" value="NZ_FQVI01000049.1"/>
</dbReference>
<organism evidence="3 4">
    <name type="scientific">Lactonifactor longoviformis DSM 17459</name>
    <dbReference type="NCBI Taxonomy" id="1122155"/>
    <lineage>
        <taxon>Bacteria</taxon>
        <taxon>Bacillati</taxon>
        <taxon>Bacillota</taxon>
        <taxon>Clostridia</taxon>
        <taxon>Eubacteriales</taxon>
        <taxon>Clostridiaceae</taxon>
        <taxon>Lactonifactor</taxon>
    </lineage>
</organism>
<reference evidence="3 4" key="1">
    <citation type="submission" date="2016-11" db="EMBL/GenBank/DDBJ databases">
        <authorList>
            <person name="Jaros S."/>
            <person name="Januszkiewicz K."/>
            <person name="Wedrychowicz H."/>
        </authorList>
    </citation>
    <scope>NUCLEOTIDE SEQUENCE [LARGE SCALE GENOMIC DNA]</scope>
    <source>
        <strain evidence="3 4">DSM 17459</strain>
    </source>
</reference>
<dbReference type="SUPFAM" id="SSF47090">
    <property type="entry name" value="PGBD-like"/>
    <property type="match status" value="2"/>
</dbReference>
<dbReference type="SUPFAM" id="SSF51445">
    <property type="entry name" value="(Trans)glycosidases"/>
    <property type="match status" value="1"/>
</dbReference>
<dbReference type="Gene3D" id="3.20.20.80">
    <property type="entry name" value="Glycosidases"/>
    <property type="match status" value="1"/>
</dbReference>
<evidence type="ECO:0000259" key="2">
    <source>
        <dbReference type="Pfam" id="PF01471"/>
    </source>
</evidence>
<dbReference type="PANTHER" id="PTHR34135">
    <property type="entry name" value="LYSOZYME"/>
    <property type="match status" value="1"/>
</dbReference>
<dbReference type="CDD" id="cd06414">
    <property type="entry name" value="GH25_LytC-like"/>
    <property type="match status" value="1"/>
</dbReference>
<proteinExistence type="inferred from homology"/>
<dbReference type="GO" id="GO:0016998">
    <property type="term" value="P:cell wall macromolecule catabolic process"/>
    <property type="evidence" value="ECO:0007669"/>
    <property type="project" value="InterPro"/>
</dbReference>
<dbReference type="InterPro" id="IPR017853">
    <property type="entry name" value="GH"/>
</dbReference>
<dbReference type="OrthoDB" id="9800780at2"/>
<dbReference type="EMBL" id="FQVI01000049">
    <property type="protein sequence ID" value="SHF59614.1"/>
    <property type="molecule type" value="Genomic_DNA"/>
</dbReference>
<evidence type="ECO:0000313" key="3">
    <source>
        <dbReference type="EMBL" id="SHF59614.1"/>
    </source>
</evidence>
<dbReference type="InterPro" id="IPR036365">
    <property type="entry name" value="PGBD-like_sf"/>
</dbReference>
<dbReference type="InterPro" id="IPR036366">
    <property type="entry name" value="PGBDSf"/>
</dbReference>
<dbReference type="PANTHER" id="PTHR34135:SF2">
    <property type="entry name" value="LYSOZYME"/>
    <property type="match status" value="1"/>
</dbReference>
<evidence type="ECO:0000256" key="1">
    <source>
        <dbReference type="ARBA" id="ARBA00010646"/>
    </source>
</evidence>
<dbReference type="Pfam" id="PF01183">
    <property type="entry name" value="Glyco_hydro_25"/>
    <property type="match status" value="1"/>
</dbReference>
<dbReference type="Gene3D" id="1.10.101.10">
    <property type="entry name" value="PGBD-like superfamily/PGBD"/>
    <property type="match status" value="2"/>
</dbReference>
<dbReference type="STRING" id="1122155.SAMN02745158_04341"/>
<comment type="similarity">
    <text evidence="1">Belongs to the glycosyl hydrolase 25 family.</text>
</comment>
<dbReference type="GO" id="GO:0003796">
    <property type="term" value="F:lysozyme activity"/>
    <property type="evidence" value="ECO:0007669"/>
    <property type="project" value="InterPro"/>
</dbReference>
<dbReference type="InterPro" id="IPR002477">
    <property type="entry name" value="Peptidoglycan-bd-like"/>
</dbReference>
<accession>A0A1M5CY92</accession>
<evidence type="ECO:0000313" key="4">
    <source>
        <dbReference type="Proteomes" id="UP000184245"/>
    </source>
</evidence>
<dbReference type="PROSITE" id="PS51904">
    <property type="entry name" value="GLYCOSYL_HYDROL_F25_2"/>
    <property type="match status" value="1"/>
</dbReference>
<protein>
    <submittedName>
        <fullName evidence="3">Lyzozyme M1 (1,4-beta-N-acetylmuramidase), GH25 family</fullName>
    </submittedName>
</protein>
<gene>
    <name evidence="3" type="ORF">SAMN02745158_04341</name>
</gene>
<dbReference type="GO" id="GO:0009253">
    <property type="term" value="P:peptidoglycan catabolic process"/>
    <property type="evidence" value="ECO:0007669"/>
    <property type="project" value="InterPro"/>
</dbReference>
<dbReference type="InterPro" id="IPR002053">
    <property type="entry name" value="Glyco_hydro_25"/>
</dbReference>
<feature type="domain" description="Peptidoglycan binding-like" evidence="2">
    <location>
        <begin position="331"/>
        <end position="367"/>
    </location>
</feature>
<dbReference type="GO" id="GO:0016052">
    <property type="term" value="P:carbohydrate catabolic process"/>
    <property type="evidence" value="ECO:0007669"/>
    <property type="project" value="TreeGrafter"/>
</dbReference>
<dbReference type="Proteomes" id="UP000184245">
    <property type="component" value="Unassembled WGS sequence"/>
</dbReference>
<dbReference type="Pfam" id="PF01471">
    <property type="entry name" value="PG_binding_1"/>
    <property type="match status" value="2"/>
</dbReference>
<feature type="domain" description="Peptidoglycan binding-like" evidence="2">
    <location>
        <begin position="210"/>
        <end position="265"/>
    </location>
</feature>
<sequence length="370" mass="41241">MTLKGVDVSYHQGRIDWKKVNNAGIQFAMLRAGYGKNNLDKQFHNNANGCRITGIPFGVYWFSYAYTVEMARQEARYCVAAIDQYEVQYPVCYDLEYDSISYARKYGVTIGKSLATKMAVAFCQEVERLGYKAMNYANLDYARNMFGTVPYDLWFARYNSTPGRGDMAMWQYTSSGSVPGISGKVDMNYCYKDYIGKSEPIRAWVEYGDRGQDVRDLQTMLNQIGYNLAVDGIFGAATDEAVRQFQTSVGIAVDGQAGKNTIAKLQETIKAMRPGHDSWVWSLQDELNREYNAGLAEDGIPGPKTLAACPLLREGARGNIVKLIQQRVGTTDDGIWGPKTTTAAKAYQTTHGLDTDGIVGPKTWRTLLGM</sequence>
<dbReference type="AlphaFoldDB" id="A0A1M5CY92"/>